<keyword evidence="5" id="KW-0677">Repeat</keyword>
<keyword evidence="16" id="KW-1185">Reference proteome</keyword>
<evidence type="ECO:0000259" key="14">
    <source>
        <dbReference type="PROSITE" id="PS50021"/>
    </source>
</evidence>
<evidence type="ECO:0000256" key="7">
    <source>
        <dbReference type="ARBA" id="ARBA00023054"/>
    </source>
</evidence>
<dbReference type="GO" id="GO:0031965">
    <property type="term" value="C:nuclear membrane"/>
    <property type="evidence" value="ECO:0007669"/>
    <property type="project" value="UniProtKB-SubCell"/>
</dbReference>
<dbReference type="GO" id="GO:0005737">
    <property type="term" value="C:cytoplasm"/>
    <property type="evidence" value="ECO:0007669"/>
    <property type="project" value="UniProtKB-ARBA"/>
</dbReference>
<dbReference type="Gene3D" id="1.20.58.60">
    <property type="match status" value="1"/>
</dbReference>
<dbReference type="Gene3D" id="1.10.418.10">
    <property type="entry name" value="Calponin-like domain"/>
    <property type="match status" value="1"/>
</dbReference>
<gene>
    <name evidence="15" type="ORF">BpHYR1_035180</name>
</gene>
<accession>A0A3M7T9J4</accession>
<evidence type="ECO:0000256" key="5">
    <source>
        <dbReference type="ARBA" id="ARBA00022737"/>
    </source>
</evidence>
<dbReference type="InterPro" id="IPR001715">
    <property type="entry name" value="CH_dom"/>
</dbReference>
<organism evidence="15 16">
    <name type="scientific">Brachionus plicatilis</name>
    <name type="common">Marine rotifer</name>
    <name type="synonym">Brachionus muelleri</name>
    <dbReference type="NCBI Taxonomy" id="10195"/>
    <lineage>
        <taxon>Eukaryota</taxon>
        <taxon>Metazoa</taxon>
        <taxon>Spiralia</taxon>
        <taxon>Gnathifera</taxon>
        <taxon>Rotifera</taxon>
        <taxon>Eurotatoria</taxon>
        <taxon>Monogononta</taxon>
        <taxon>Pseudotrocha</taxon>
        <taxon>Ploima</taxon>
        <taxon>Brachionidae</taxon>
        <taxon>Brachionus</taxon>
    </lineage>
</organism>
<evidence type="ECO:0000256" key="8">
    <source>
        <dbReference type="ARBA" id="ARBA00023136"/>
    </source>
</evidence>
<dbReference type="AlphaFoldDB" id="A0A3M7T9J4"/>
<evidence type="ECO:0000313" key="16">
    <source>
        <dbReference type="Proteomes" id="UP000276133"/>
    </source>
</evidence>
<reference evidence="15 16" key="1">
    <citation type="journal article" date="2018" name="Sci. Rep.">
        <title>Genomic signatures of local adaptation to the degree of environmental predictability in rotifers.</title>
        <authorList>
            <person name="Franch-Gras L."/>
            <person name="Hahn C."/>
            <person name="Garcia-Roger E.M."/>
            <person name="Carmona M.J."/>
            <person name="Serra M."/>
            <person name="Gomez A."/>
        </authorList>
    </citation>
    <scope>NUCLEOTIDE SEQUENCE [LARGE SCALE GENOMIC DNA]</scope>
    <source>
        <strain evidence="15">HYR1</strain>
    </source>
</reference>
<dbReference type="SMART" id="SM00033">
    <property type="entry name" value="CH"/>
    <property type="match status" value="1"/>
</dbReference>
<sequence length="164" mass="19184">MQKDEMNAQQALLDWCHQNLKGYDSVRVKDFSSSWRDGKALIAILNRHRPDKISFNDSYLRSNLENLRTAFEFSENEFGVTKILDPEDVDTDHPDEKSIMTYVSMLFNSIPSIPMHPTEIQLESQKKQLMEEYSSICKSLMRWLRDSISTMDNRTVPKSLFEVK</sequence>
<dbReference type="InterPro" id="IPR036872">
    <property type="entry name" value="CH_dom_sf"/>
</dbReference>
<dbReference type="FunFam" id="1.10.418.10:FF:000099">
    <property type="entry name" value="Nuclear anchorage protein 1"/>
    <property type="match status" value="1"/>
</dbReference>
<keyword evidence="11" id="KW-0539">Nucleus</keyword>
<keyword evidence="7" id="KW-0175">Coiled coil</keyword>
<evidence type="ECO:0000256" key="1">
    <source>
        <dbReference type="ARBA" id="ARBA00004245"/>
    </source>
</evidence>
<evidence type="ECO:0000256" key="11">
    <source>
        <dbReference type="ARBA" id="ARBA00023242"/>
    </source>
</evidence>
<keyword evidence="4" id="KW-0812">Transmembrane</keyword>
<dbReference type="OrthoDB" id="18853at2759"/>
<evidence type="ECO:0000256" key="10">
    <source>
        <dbReference type="ARBA" id="ARBA00023212"/>
    </source>
</evidence>
<dbReference type="GO" id="GO:0005856">
    <property type="term" value="C:cytoskeleton"/>
    <property type="evidence" value="ECO:0007669"/>
    <property type="project" value="UniProtKB-SubCell"/>
</dbReference>
<name>A0A3M7T9J4_BRAPC</name>
<dbReference type="PROSITE" id="PS50021">
    <property type="entry name" value="CH"/>
    <property type="match status" value="1"/>
</dbReference>
<evidence type="ECO:0000313" key="15">
    <source>
        <dbReference type="EMBL" id="RNA44587.1"/>
    </source>
</evidence>
<keyword evidence="9" id="KW-0009">Actin-binding</keyword>
<dbReference type="GO" id="GO:0003779">
    <property type="term" value="F:actin binding"/>
    <property type="evidence" value="ECO:0007669"/>
    <property type="project" value="UniProtKB-KW"/>
</dbReference>
<feature type="non-terminal residue" evidence="15">
    <location>
        <position position="164"/>
    </location>
</feature>
<evidence type="ECO:0000256" key="2">
    <source>
        <dbReference type="ARBA" id="ARBA00004528"/>
    </source>
</evidence>
<dbReference type="STRING" id="10195.A0A3M7T9J4"/>
<keyword evidence="10" id="KW-0206">Cytoskeleton</keyword>
<evidence type="ECO:0000256" key="4">
    <source>
        <dbReference type="ARBA" id="ARBA00022692"/>
    </source>
</evidence>
<dbReference type="Pfam" id="PF00307">
    <property type="entry name" value="CH"/>
    <property type="match status" value="1"/>
</dbReference>
<keyword evidence="8" id="KW-0472">Membrane</keyword>
<protein>
    <submittedName>
        <fullName evidence="15">Microtubule-actin cross-linking factor 1-like isoform X13</fullName>
    </submittedName>
</protein>
<proteinExistence type="predicted"/>
<evidence type="ECO:0000256" key="13">
    <source>
        <dbReference type="ARBA" id="ARBA00060498"/>
    </source>
</evidence>
<keyword evidence="6" id="KW-1133">Transmembrane helix</keyword>
<dbReference type="PANTHER" id="PTHR11915">
    <property type="entry name" value="SPECTRIN/FILAMIN RELATED CYTOSKELETAL PROTEIN"/>
    <property type="match status" value="1"/>
</dbReference>
<evidence type="ECO:0000256" key="6">
    <source>
        <dbReference type="ARBA" id="ARBA00022989"/>
    </source>
</evidence>
<keyword evidence="3" id="KW-0963">Cytoplasm</keyword>
<comment type="subcellular location">
    <subcellularLocation>
        <location evidence="1">Cytoplasm</location>
        <location evidence="1">Cytoskeleton</location>
    </subcellularLocation>
    <subcellularLocation>
        <location evidence="12">Endomembrane system</location>
        <topology evidence="12">Single-pass type IV membrane protein</topology>
        <orientation evidence="12">Cytoplasmic side</orientation>
    </subcellularLocation>
    <subcellularLocation>
        <location evidence="2">Nucleus membrane</location>
        <topology evidence="2">Single-pass membrane protein</topology>
        <orientation evidence="2">Cytoplasmic side</orientation>
    </subcellularLocation>
    <subcellularLocation>
        <location evidence="13">Nucleus membrane</location>
        <topology evidence="13">Single-pass type IV membrane protein</topology>
    </subcellularLocation>
</comment>
<comment type="caution">
    <text evidence="15">The sequence shown here is derived from an EMBL/GenBank/DDBJ whole genome shotgun (WGS) entry which is preliminary data.</text>
</comment>
<feature type="domain" description="Calponin-homology (CH)" evidence="14">
    <location>
        <begin position="6"/>
        <end position="111"/>
    </location>
</feature>
<dbReference type="SUPFAM" id="SSF47576">
    <property type="entry name" value="Calponin-homology domain, CH-domain"/>
    <property type="match status" value="1"/>
</dbReference>
<evidence type="ECO:0000256" key="12">
    <source>
        <dbReference type="ARBA" id="ARBA00060457"/>
    </source>
</evidence>
<evidence type="ECO:0000256" key="3">
    <source>
        <dbReference type="ARBA" id="ARBA00022490"/>
    </source>
</evidence>
<evidence type="ECO:0000256" key="9">
    <source>
        <dbReference type="ARBA" id="ARBA00023203"/>
    </source>
</evidence>
<dbReference type="EMBL" id="REGN01000082">
    <property type="protein sequence ID" value="RNA44587.1"/>
    <property type="molecule type" value="Genomic_DNA"/>
</dbReference>
<dbReference type="Proteomes" id="UP000276133">
    <property type="component" value="Unassembled WGS sequence"/>
</dbReference>